<evidence type="ECO:0000313" key="3">
    <source>
        <dbReference type="EMBL" id="EXC73152.1"/>
    </source>
</evidence>
<feature type="transmembrane region" description="Helical" evidence="2">
    <location>
        <begin position="98"/>
        <end position="117"/>
    </location>
</feature>
<keyword evidence="2" id="KW-0812">Transmembrane</keyword>
<keyword evidence="2" id="KW-1133">Transmembrane helix</keyword>
<dbReference type="GO" id="GO:0016120">
    <property type="term" value="P:carotene biosynthetic process"/>
    <property type="evidence" value="ECO:0007669"/>
    <property type="project" value="TreeGrafter"/>
</dbReference>
<dbReference type="PANTHER" id="PTHR35988">
    <property type="entry name" value="15-CIS-ZETA-CAROTENE ISOMERASE, CHLOROPLASTIC"/>
    <property type="match status" value="1"/>
</dbReference>
<feature type="compositionally biased region" description="Low complexity" evidence="1">
    <location>
        <begin position="1"/>
        <end position="15"/>
    </location>
</feature>
<dbReference type="STRING" id="981085.W9SFU8"/>
<accession>W9SFU8</accession>
<dbReference type="GO" id="GO:0090471">
    <property type="term" value="F:9,15,9'-tri-cis-zeta-carotene isomerase activity"/>
    <property type="evidence" value="ECO:0007669"/>
    <property type="project" value="TreeGrafter"/>
</dbReference>
<sequence>MASSSTLLLSIPSSSVPHRSNHHKPLAIRLPTSLSFVTTPKFPNSTSFKPKPSLSSPNPRLSFSKLLAGSSLGNAEDPPLVGEDSATFDLAKQKISSWIYFTGILGAVLFVLDVAWLDNSTGYGKAFVDAVSGISDSHEFYLPIAEICNSASTRYQPKT</sequence>
<gene>
    <name evidence="3" type="ORF">L484_000231</name>
</gene>
<organism evidence="3 4">
    <name type="scientific">Morus notabilis</name>
    <dbReference type="NCBI Taxonomy" id="981085"/>
    <lineage>
        <taxon>Eukaryota</taxon>
        <taxon>Viridiplantae</taxon>
        <taxon>Streptophyta</taxon>
        <taxon>Embryophyta</taxon>
        <taxon>Tracheophyta</taxon>
        <taxon>Spermatophyta</taxon>
        <taxon>Magnoliopsida</taxon>
        <taxon>eudicotyledons</taxon>
        <taxon>Gunneridae</taxon>
        <taxon>Pentapetalae</taxon>
        <taxon>rosids</taxon>
        <taxon>fabids</taxon>
        <taxon>Rosales</taxon>
        <taxon>Moraceae</taxon>
        <taxon>Moreae</taxon>
        <taxon>Morus</taxon>
    </lineage>
</organism>
<dbReference type="Proteomes" id="UP000030645">
    <property type="component" value="Unassembled WGS sequence"/>
</dbReference>
<evidence type="ECO:0000256" key="2">
    <source>
        <dbReference type="SAM" id="Phobius"/>
    </source>
</evidence>
<dbReference type="AlphaFoldDB" id="W9SFU8"/>
<dbReference type="EMBL" id="KE646554">
    <property type="protein sequence ID" value="EXC73152.1"/>
    <property type="molecule type" value="Genomic_DNA"/>
</dbReference>
<proteinExistence type="predicted"/>
<dbReference type="PANTHER" id="PTHR35988:SF2">
    <property type="entry name" value="15-CIS-ZETA-CAROTENE ISOMERASE, CHLOROPLASTIC"/>
    <property type="match status" value="1"/>
</dbReference>
<protein>
    <submittedName>
        <fullName evidence="3">Uncharacterized protein</fullName>
    </submittedName>
</protein>
<keyword evidence="2" id="KW-0472">Membrane</keyword>
<name>W9SFU8_9ROSA</name>
<dbReference type="GO" id="GO:0009507">
    <property type="term" value="C:chloroplast"/>
    <property type="evidence" value="ECO:0007669"/>
    <property type="project" value="TreeGrafter"/>
</dbReference>
<feature type="region of interest" description="Disordered" evidence="1">
    <location>
        <begin position="1"/>
        <end position="22"/>
    </location>
</feature>
<keyword evidence="4" id="KW-1185">Reference proteome</keyword>
<reference evidence="4" key="1">
    <citation type="submission" date="2013-01" db="EMBL/GenBank/DDBJ databases">
        <title>Draft Genome Sequence of a Mulberry Tree, Morus notabilis C.K. Schneid.</title>
        <authorList>
            <person name="He N."/>
            <person name="Zhao S."/>
        </authorList>
    </citation>
    <scope>NUCLEOTIDE SEQUENCE</scope>
</reference>
<evidence type="ECO:0000256" key="1">
    <source>
        <dbReference type="SAM" id="MobiDB-lite"/>
    </source>
</evidence>
<evidence type="ECO:0000313" key="4">
    <source>
        <dbReference type="Proteomes" id="UP000030645"/>
    </source>
</evidence>